<evidence type="ECO:0000256" key="24">
    <source>
        <dbReference type="ARBA" id="ARBA00046376"/>
    </source>
</evidence>
<accession>A0A310S6W7</accession>
<proteinExistence type="inferred from homology"/>
<dbReference type="OrthoDB" id="424834at2759"/>
<evidence type="ECO:0000256" key="10">
    <source>
        <dbReference type="ARBA" id="ARBA00044881"/>
    </source>
</evidence>
<dbReference type="SUPFAM" id="SSF103473">
    <property type="entry name" value="MFS general substrate transporter"/>
    <property type="match status" value="1"/>
</dbReference>
<feature type="region of interest" description="Disordered" evidence="25">
    <location>
        <begin position="448"/>
        <end position="478"/>
    </location>
</feature>
<dbReference type="AlphaFoldDB" id="A0A310S6W7"/>
<dbReference type="InterPro" id="IPR020846">
    <property type="entry name" value="MFS_dom"/>
</dbReference>
<comment type="catalytic activity">
    <reaction evidence="18">
        <text>L-histidyl-L-alpha-amino acid(out) = L-histidyl-L-alpha-amino acid(in)</text>
        <dbReference type="Rhea" id="RHEA:79379"/>
        <dbReference type="ChEBI" id="CHEBI:229964"/>
    </reaction>
</comment>
<evidence type="ECO:0000256" key="17">
    <source>
        <dbReference type="ARBA" id="ARBA00044903"/>
    </source>
</evidence>
<feature type="non-terminal residue" evidence="28">
    <location>
        <position position="500"/>
    </location>
</feature>
<organism evidence="28 29">
    <name type="scientific">Eufriesea mexicana</name>
    <dbReference type="NCBI Taxonomy" id="516756"/>
    <lineage>
        <taxon>Eukaryota</taxon>
        <taxon>Metazoa</taxon>
        <taxon>Ecdysozoa</taxon>
        <taxon>Arthropoda</taxon>
        <taxon>Hexapoda</taxon>
        <taxon>Insecta</taxon>
        <taxon>Pterygota</taxon>
        <taxon>Neoptera</taxon>
        <taxon>Endopterygota</taxon>
        <taxon>Hymenoptera</taxon>
        <taxon>Apocrita</taxon>
        <taxon>Aculeata</taxon>
        <taxon>Apoidea</taxon>
        <taxon>Anthophila</taxon>
        <taxon>Apidae</taxon>
        <taxon>Eufriesea</taxon>
    </lineage>
</organism>
<keyword evidence="7" id="KW-0458">Lysosome</keyword>
<evidence type="ECO:0000256" key="13">
    <source>
        <dbReference type="ARBA" id="ARBA00044893"/>
    </source>
</evidence>
<dbReference type="InterPro" id="IPR052187">
    <property type="entry name" value="MFSD1"/>
</dbReference>
<dbReference type="InterPro" id="IPR036259">
    <property type="entry name" value="MFS_trans_sf"/>
</dbReference>
<dbReference type="PANTHER" id="PTHR23512:SF3">
    <property type="entry name" value="MAJOR FACILITATOR SUPERFAMILY DOMAIN-CONTAINING PROTEIN 1"/>
    <property type="match status" value="1"/>
</dbReference>
<comment type="similarity">
    <text evidence="2">Belongs to the major facilitator superfamily.</text>
</comment>
<evidence type="ECO:0000256" key="20">
    <source>
        <dbReference type="ARBA" id="ARBA00044924"/>
    </source>
</evidence>
<comment type="catalytic activity">
    <reaction evidence="20">
        <text>L-lysyl-glycine(out) = L-lysyl-glycine(in)</text>
        <dbReference type="Rhea" id="RHEA:79407"/>
        <dbReference type="ChEBI" id="CHEBI:191202"/>
    </reaction>
</comment>
<name>A0A310S6W7_9HYME</name>
<feature type="transmembrane region" description="Helical" evidence="26">
    <location>
        <begin position="321"/>
        <end position="340"/>
    </location>
</feature>
<feature type="domain" description="Major facilitator superfamily (MFS) profile" evidence="27">
    <location>
        <begin position="31"/>
        <end position="436"/>
    </location>
</feature>
<feature type="transmembrane region" description="Helical" evidence="26">
    <location>
        <begin position="254"/>
        <end position="277"/>
    </location>
</feature>
<feature type="transmembrane region" description="Helical" evidence="26">
    <location>
        <begin position="203"/>
        <end position="225"/>
    </location>
</feature>
<evidence type="ECO:0000256" key="7">
    <source>
        <dbReference type="ARBA" id="ARBA00023228"/>
    </source>
</evidence>
<feature type="transmembrane region" description="Helical" evidence="26">
    <location>
        <begin position="73"/>
        <end position="95"/>
    </location>
</feature>
<evidence type="ECO:0000259" key="27">
    <source>
        <dbReference type="PROSITE" id="PS50850"/>
    </source>
</evidence>
<comment type="function">
    <text evidence="23">Lysosomal dipeptide uniporter that selectively exports lysine, arginine or histidine-containing dipeptides with a net positive charge from the lysosome lumen into the cytosol. Could play a role in a specific type of protein O-glycosylation indirectly regulating macrophages migration and tissue invasion. Also essential for liver homeostasis.</text>
</comment>
<dbReference type="EMBL" id="KQ797156">
    <property type="protein sequence ID" value="OAD46998.1"/>
    <property type="molecule type" value="Genomic_DNA"/>
</dbReference>
<evidence type="ECO:0000256" key="16">
    <source>
        <dbReference type="ARBA" id="ARBA00044900"/>
    </source>
</evidence>
<evidence type="ECO:0000256" key="5">
    <source>
        <dbReference type="ARBA" id="ARBA00022989"/>
    </source>
</evidence>
<protein>
    <recommendedName>
        <fullName evidence="21">Lysosomal dipeptide transporter MFSD1</fullName>
    </recommendedName>
    <alternativeName>
        <fullName evidence="22">Major facilitator superfamily domain-containing protein 1</fullName>
    </alternativeName>
</protein>
<feature type="transmembrane region" description="Helical" evidence="26">
    <location>
        <begin position="32"/>
        <end position="52"/>
    </location>
</feature>
<feature type="transmembrane region" description="Helical" evidence="26">
    <location>
        <begin position="408"/>
        <end position="430"/>
    </location>
</feature>
<dbReference type="PROSITE" id="PS50850">
    <property type="entry name" value="MFS"/>
    <property type="match status" value="1"/>
</dbReference>
<comment type="catalytic activity">
    <reaction evidence="9">
        <text>L-histidyl-glycine(out) = L-histidyl-glycine(in)</text>
        <dbReference type="Rhea" id="RHEA:79395"/>
        <dbReference type="ChEBI" id="CHEBI:229957"/>
    </reaction>
</comment>
<evidence type="ECO:0000313" key="28">
    <source>
        <dbReference type="EMBL" id="OAD46998.1"/>
    </source>
</evidence>
<comment type="catalytic activity">
    <reaction evidence="14">
        <text>L-aspartyl-L-lysine(out) = L-aspartyl-L-lysine(in)</text>
        <dbReference type="Rhea" id="RHEA:79411"/>
        <dbReference type="ChEBI" id="CHEBI:229953"/>
    </reaction>
</comment>
<comment type="catalytic activity">
    <reaction evidence="16">
        <text>L-lysyl-L-lysine(out) = L-lysyl-L-lysine(in)</text>
        <dbReference type="Rhea" id="RHEA:79403"/>
        <dbReference type="ChEBI" id="CHEBI:229956"/>
    </reaction>
</comment>
<dbReference type="InterPro" id="IPR011701">
    <property type="entry name" value="MFS"/>
</dbReference>
<evidence type="ECO:0000256" key="15">
    <source>
        <dbReference type="ARBA" id="ARBA00044899"/>
    </source>
</evidence>
<comment type="catalytic activity">
    <reaction evidence="10">
        <text>L-alpha-aminoacyl-L-arginine(out) = L-alpha-aminoacyl-L-arginine(in)</text>
        <dbReference type="Rhea" id="RHEA:79367"/>
        <dbReference type="ChEBI" id="CHEBI:229968"/>
    </reaction>
</comment>
<evidence type="ECO:0000256" key="26">
    <source>
        <dbReference type="SAM" id="Phobius"/>
    </source>
</evidence>
<evidence type="ECO:0000256" key="6">
    <source>
        <dbReference type="ARBA" id="ARBA00023136"/>
    </source>
</evidence>
<comment type="catalytic activity">
    <reaction evidence="8">
        <text>L-lysyl-L-alanine(out) = L-lysyl-L-alanine(in)</text>
        <dbReference type="Rhea" id="RHEA:79399"/>
        <dbReference type="ChEBI" id="CHEBI:229954"/>
    </reaction>
</comment>
<keyword evidence="4 26" id="KW-0812">Transmembrane</keyword>
<dbReference type="Proteomes" id="UP000250275">
    <property type="component" value="Unassembled WGS sequence"/>
</dbReference>
<feature type="transmembrane region" description="Helical" evidence="26">
    <location>
        <begin position="297"/>
        <end position="314"/>
    </location>
</feature>
<comment type="catalytic activity">
    <reaction evidence="17">
        <text>L-arginyl-glycine(out) = L-arginyl-glycine(in)</text>
        <dbReference type="Rhea" id="RHEA:79391"/>
        <dbReference type="ChEBI" id="CHEBI:229955"/>
    </reaction>
</comment>
<comment type="catalytic activity">
    <reaction evidence="12">
        <text>L-lysyl-L-alpha-amino acid(out) = L-lysyl-L-alpha-amino acid(in)</text>
        <dbReference type="Rhea" id="RHEA:79387"/>
        <dbReference type="ChEBI" id="CHEBI:229965"/>
    </reaction>
</comment>
<comment type="subunit">
    <text evidence="24">Homodimer. Interacts with lysosomal protein GLMP (via lumenal domain); the interaction starts while both proteins are still in the endoplasmic reticulum and is required for stabilization of MFSD1 in lysosomes but has no direct effect on its targeting to lysosomes or transporter activity.</text>
</comment>
<dbReference type="PANTHER" id="PTHR23512">
    <property type="entry name" value="MAJOR FACILITATOR SUPERFAMILY DOMAIN-CONTAINING PROTEIN 1"/>
    <property type="match status" value="1"/>
</dbReference>
<dbReference type="CDD" id="cd17340">
    <property type="entry name" value="MFS_MFSD1"/>
    <property type="match status" value="1"/>
</dbReference>
<evidence type="ECO:0000256" key="11">
    <source>
        <dbReference type="ARBA" id="ARBA00044884"/>
    </source>
</evidence>
<sequence>MEGGILESPETTLERSDDEFPFQGCCSPKSRLFKLTGLALMCFLGFGPYFCFDNPAALQDNFKTDLHMSTTKFILLYSIYSWPTVIFCFISGFLLDSVFGIRLGTSIYMGITLIGQIIFATGALIDTFWMMMLGRFVLGIGAESLAVAQNNYAVLWFKGKELNFAFGLQLSITRLGSTVNFLVMEPLYNYVSQYYKGPECIGIVLFIATLTCVGSMIFAIILGIMDKHAERVLRKGEGQETEIVRLTDVKNFKLIFWLITIICIAYYVAIFPFIALGKVFFERKYAFEPSDANSVNSLVYSISAIASPLFGYLVDRTGKNISWLFISILLTIAAHGLLAFTFVNPYISMILMGIAYSMLASSLWPLIALVIPEYQLGTAYGLAQSVQNLGMAIVSILAGMIVDQLGYLILEMFFLGWLWISLITAVAIWMSDLSTSGGYLNMTPGQREKYEEMQRSPESLERRKLLAPESTSDLSTDDLLQPQSDISIRNRYLYRIGGMV</sequence>
<dbReference type="Gene3D" id="1.20.1250.20">
    <property type="entry name" value="MFS general substrate transporter like domains"/>
    <property type="match status" value="2"/>
</dbReference>
<evidence type="ECO:0000256" key="9">
    <source>
        <dbReference type="ARBA" id="ARBA00044878"/>
    </source>
</evidence>
<feature type="transmembrane region" description="Helical" evidence="26">
    <location>
        <begin position="107"/>
        <end position="129"/>
    </location>
</feature>
<evidence type="ECO:0000256" key="2">
    <source>
        <dbReference type="ARBA" id="ARBA00008335"/>
    </source>
</evidence>
<reference evidence="28 29" key="1">
    <citation type="submission" date="2015-07" db="EMBL/GenBank/DDBJ databases">
        <title>The genome of Eufriesea mexicana.</title>
        <authorList>
            <person name="Pan H."/>
            <person name="Kapheim K."/>
        </authorList>
    </citation>
    <scope>NUCLEOTIDE SEQUENCE [LARGE SCALE GENOMIC DNA]</scope>
    <source>
        <strain evidence="28">0111107269</strain>
        <tissue evidence="28">Whole body</tissue>
    </source>
</reference>
<evidence type="ECO:0000256" key="19">
    <source>
        <dbReference type="ARBA" id="ARBA00044919"/>
    </source>
</evidence>
<comment type="catalytic activity">
    <reaction evidence="13">
        <text>L-alpha-aminoacyl-L-lysine(out) = L-alpha-aminoacyl-L-lysine(in)</text>
        <dbReference type="Rhea" id="RHEA:79383"/>
        <dbReference type="ChEBI" id="CHEBI:229966"/>
    </reaction>
</comment>
<feature type="transmembrane region" description="Helical" evidence="26">
    <location>
        <begin position="382"/>
        <end position="402"/>
    </location>
</feature>
<dbReference type="Pfam" id="PF07690">
    <property type="entry name" value="MFS_1"/>
    <property type="match status" value="2"/>
</dbReference>
<keyword evidence="6 26" id="KW-0472">Membrane</keyword>
<keyword evidence="29" id="KW-1185">Reference proteome</keyword>
<evidence type="ECO:0000256" key="25">
    <source>
        <dbReference type="SAM" id="MobiDB-lite"/>
    </source>
</evidence>
<evidence type="ECO:0000313" key="29">
    <source>
        <dbReference type="Proteomes" id="UP000250275"/>
    </source>
</evidence>
<keyword evidence="3" id="KW-0813">Transport</keyword>
<feature type="transmembrane region" description="Helical" evidence="26">
    <location>
        <begin position="346"/>
        <end position="370"/>
    </location>
</feature>
<evidence type="ECO:0000256" key="1">
    <source>
        <dbReference type="ARBA" id="ARBA00004155"/>
    </source>
</evidence>
<evidence type="ECO:0000256" key="3">
    <source>
        <dbReference type="ARBA" id="ARBA00022448"/>
    </source>
</evidence>
<comment type="subcellular location">
    <subcellularLocation>
        <location evidence="1">Lysosome membrane</location>
        <topology evidence="1">Multi-pass membrane protein</topology>
    </subcellularLocation>
</comment>
<feature type="compositionally biased region" description="Basic and acidic residues" evidence="25">
    <location>
        <begin position="448"/>
        <end position="466"/>
    </location>
</feature>
<evidence type="ECO:0000256" key="18">
    <source>
        <dbReference type="ARBA" id="ARBA00044912"/>
    </source>
</evidence>
<evidence type="ECO:0000256" key="8">
    <source>
        <dbReference type="ARBA" id="ARBA00044876"/>
    </source>
</evidence>
<comment type="catalytic activity">
    <reaction evidence="11">
        <text>L-alpha-aminoacyl-L-histidine(out) = L-alpha-aminoacyl-L-histidine(in)</text>
        <dbReference type="Rhea" id="RHEA:79375"/>
        <dbReference type="ChEBI" id="CHEBI:229967"/>
    </reaction>
</comment>
<evidence type="ECO:0000256" key="14">
    <source>
        <dbReference type="ARBA" id="ARBA00044898"/>
    </source>
</evidence>
<gene>
    <name evidence="28" type="ORF">WN48_06223</name>
</gene>
<comment type="catalytic activity">
    <reaction evidence="19">
        <text>L-alanyl-L-lysine(out) = L-alanyl-L-lysine(in)</text>
        <dbReference type="Rhea" id="RHEA:79415"/>
        <dbReference type="ChEBI" id="CHEBI:192470"/>
    </reaction>
</comment>
<comment type="catalytic activity">
    <reaction evidence="15">
        <text>L-arginyl-L-alpha-amino acid(out) = L-arginyl-L-alpha-amino acid(in)</text>
        <dbReference type="Rhea" id="RHEA:79371"/>
        <dbReference type="ChEBI" id="CHEBI:84315"/>
    </reaction>
</comment>
<evidence type="ECO:0000256" key="22">
    <source>
        <dbReference type="ARBA" id="ARBA00045018"/>
    </source>
</evidence>
<evidence type="ECO:0000256" key="21">
    <source>
        <dbReference type="ARBA" id="ARBA00044985"/>
    </source>
</evidence>
<evidence type="ECO:0000256" key="23">
    <source>
        <dbReference type="ARBA" id="ARBA00045709"/>
    </source>
</evidence>
<dbReference type="GO" id="GO:0022857">
    <property type="term" value="F:transmembrane transporter activity"/>
    <property type="evidence" value="ECO:0007669"/>
    <property type="project" value="InterPro"/>
</dbReference>
<dbReference type="GO" id="GO:0005765">
    <property type="term" value="C:lysosomal membrane"/>
    <property type="evidence" value="ECO:0007669"/>
    <property type="project" value="UniProtKB-SubCell"/>
</dbReference>
<evidence type="ECO:0000256" key="4">
    <source>
        <dbReference type="ARBA" id="ARBA00022692"/>
    </source>
</evidence>
<keyword evidence="5 26" id="KW-1133">Transmembrane helix</keyword>
<evidence type="ECO:0000256" key="12">
    <source>
        <dbReference type="ARBA" id="ARBA00044891"/>
    </source>
</evidence>